<gene>
    <name evidence="2" type="ORF">FCC1311_117832</name>
</gene>
<evidence type="ECO:0000313" key="3">
    <source>
        <dbReference type="Proteomes" id="UP000241890"/>
    </source>
</evidence>
<name>A0A2R5FGB0_9STRA</name>
<evidence type="ECO:0008006" key="4">
    <source>
        <dbReference type="Google" id="ProtNLM"/>
    </source>
</evidence>
<feature type="compositionally biased region" description="Low complexity" evidence="1">
    <location>
        <begin position="1"/>
        <end position="16"/>
    </location>
</feature>
<evidence type="ECO:0000313" key="2">
    <source>
        <dbReference type="EMBL" id="GBG16308.1"/>
    </source>
</evidence>
<protein>
    <recommendedName>
        <fullName evidence="4">Tc1-like transposase DDE domain-containing protein</fullName>
    </recommendedName>
</protein>
<reference evidence="2 3" key="1">
    <citation type="submission" date="2017-12" db="EMBL/GenBank/DDBJ databases">
        <title>Sequencing, de novo assembly and annotation of complete genome of a new Thraustochytrid species, strain FCC1311.</title>
        <authorList>
            <person name="Sedici K."/>
            <person name="Godart F."/>
            <person name="Aiese Cigliano R."/>
            <person name="Sanseverino W."/>
            <person name="Barakat M."/>
            <person name="Ortet P."/>
            <person name="Marechal E."/>
            <person name="Cagnac O."/>
            <person name="Amato A."/>
        </authorList>
    </citation>
    <scope>NUCLEOTIDE SEQUENCE [LARGE SCALE GENOMIC DNA]</scope>
</reference>
<dbReference type="Proteomes" id="UP000241890">
    <property type="component" value="Unassembled WGS sequence"/>
</dbReference>
<dbReference type="InParanoid" id="A0A2R5FGB0"/>
<dbReference type="OrthoDB" id="76061at2759"/>
<evidence type="ECO:0000256" key="1">
    <source>
        <dbReference type="SAM" id="MobiDB-lite"/>
    </source>
</evidence>
<sequence length="386" mass="44760">MPSPAATSSTSGATTSENRRKKRKRYSDSDKLYIVRTFETFGRDAAMTAADEIDMPRPSAATIMLRYQKEGKESIHDKRVDTGVPARNSKREPWQTEVLCNAPHWDATMTLKSLLAVLNTEIGRRILCEEQDKNCQTCKHLLSNNERETGHPLELMERMECACDSAKELYEKKHIHNERTIRNWLTSEPLLYTRKVIVKQKTSTNTEAHMRKRYEYAQEVLKYLEERRFFPIFLDEMPFYSTLSSSMGRSPKGTRAVVLVPPESNLTHRTRVVMAVHPQEGLIYGDSFSPTKKGRNYKAQYGKKEFKEYLQGLFQTLMDGENPRTKVRYAETFRNRQIRIIWDNASDHGSRREAAMSEYGIPEDVKPENFDIFVSFVHEYGANVKF</sequence>
<comment type="caution">
    <text evidence="2">The sequence shown here is derived from an EMBL/GenBank/DDBJ whole genome shotgun (WGS) entry which is preliminary data.</text>
</comment>
<accession>A0A2R5FGB0</accession>
<dbReference type="EMBL" id="BEYU01001851">
    <property type="protein sequence ID" value="GBG16308.1"/>
    <property type="molecule type" value="Genomic_DNA"/>
</dbReference>
<keyword evidence="3" id="KW-1185">Reference proteome</keyword>
<feature type="non-terminal residue" evidence="2">
    <location>
        <position position="386"/>
    </location>
</feature>
<feature type="region of interest" description="Disordered" evidence="1">
    <location>
        <begin position="1"/>
        <end position="25"/>
    </location>
</feature>
<proteinExistence type="predicted"/>
<dbReference type="AlphaFoldDB" id="A0A2R5FGB0"/>
<organism evidence="2 3">
    <name type="scientific">Hondaea fermentalgiana</name>
    <dbReference type="NCBI Taxonomy" id="2315210"/>
    <lineage>
        <taxon>Eukaryota</taxon>
        <taxon>Sar</taxon>
        <taxon>Stramenopiles</taxon>
        <taxon>Bigyra</taxon>
        <taxon>Labyrinthulomycetes</taxon>
        <taxon>Thraustochytrida</taxon>
        <taxon>Thraustochytriidae</taxon>
        <taxon>Hondaea</taxon>
    </lineage>
</organism>